<dbReference type="GO" id="GO:0003723">
    <property type="term" value="F:RNA binding"/>
    <property type="evidence" value="ECO:0007669"/>
    <property type="project" value="InterPro"/>
</dbReference>
<dbReference type="InterPro" id="IPR032819">
    <property type="entry name" value="TruB_C"/>
</dbReference>
<dbReference type="GO" id="GO:1990481">
    <property type="term" value="P:mRNA pseudouridine synthesis"/>
    <property type="evidence" value="ECO:0007669"/>
    <property type="project" value="TreeGrafter"/>
</dbReference>
<feature type="domain" description="tRNA pseudouridylate synthase B C-terminal" evidence="5">
    <location>
        <begin position="173"/>
        <end position="235"/>
    </location>
</feature>
<evidence type="ECO:0000256" key="1">
    <source>
        <dbReference type="ARBA" id="ARBA00012787"/>
    </source>
</evidence>
<dbReference type="HAMAP" id="MF_01080">
    <property type="entry name" value="TruB_bact"/>
    <property type="match status" value="1"/>
</dbReference>
<feature type="domain" description="Pseudouridine synthase II N-terminal" evidence="4">
    <location>
        <begin position="24"/>
        <end position="172"/>
    </location>
</feature>
<dbReference type="GO" id="GO:0006400">
    <property type="term" value="P:tRNA modification"/>
    <property type="evidence" value="ECO:0007669"/>
    <property type="project" value="TreeGrafter"/>
</dbReference>
<evidence type="ECO:0000259" key="4">
    <source>
        <dbReference type="Pfam" id="PF01509"/>
    </source>
</evidence>
<evidence type="ECO:0000259" key="5">
    <source>
        <dbReference type="Pfam" id="PF16198"/>
    </source>
</evidence>
<proteinExistence type="inferred from homology"/>
<dbReference type="EMBL" id="UOEM01000103">
    <property type="protein sequence ID" value="VAW17317.1"/>
    <property type="molecule type" value="Genomic_DNA"/>
</dbReference>
<organism evidence="6">
    <name type="scientific">hydrothermal vent metagenome</name>
    <dbReference type="NCBI Taxonomy" id="652676"/>
    <lineage>
        <taxon>unclassified sequences</taxon>
        <taxon>metagenomes</taxon>
        <taxon>ecological metagenomes</taxon>
    </lineage>
</organism>
<dbReference type="Gene3D" id="3.30.2350.10">
    <property type="entry name" value="Pseudouridine synthase"/>
    <property type="match status" value="1"/>
</dbReference>
<keyword evidence="2" id="KW-0819">tRNA processing</keyword>
<dbReference type="InterPro" id="IPR014780">
    <property type="entry name" value="tRNA_psdUridine_synth_TruB"/>
</dbReference>
<dbReference type="GO" id="GO:0160148">
    <property type="term" value="F:tRNA pseudouridine(55) synthase activity"/>
    <property type="evidence" value="ECO:0007669"/>
    <property type="project" value="UniProtKB-EC"/>
</dbReference>
<evidence type="ECO:0000256" key="3">
    <source>
        <dbReference type="ARBA" id="ARBA00023235"/>
    </source>
</evidence>
<feature type="non-terminal residue" evidence="6">
    <location>
        <position position="294"/>
    </location>
</feature>
<keyword evidence="3 6" id="KW-0413">Isomerase</keyword>
<gene>
    <name evidence="6" type="ORF">MNBD_ALPHA09-20</name>
</gene>
<reference evidence="6" key="1">
    <citation type="submission" date="2018-06" db="EMBL/GenBank/DDBJ databases">
        <authorList>
            <person name="Zhirakovskaya E."/>
        </authorList>
    </citation>
    <scope>NUCLEOTIDE SEQUENCE</scope>
</reference>
<dbReference type="PANTHER" id="PTHR13767:SF2">
    <property type="entry name" value="PSEUDOURIDYLATE SYNTHASE TRUB1"/>
    <property type="match status" value="1"/>
</dbReference>
<dbReference type="SUPFAM" id="SSF55120">
    <property type="entry name" value="Pseudouridine synthase"/>
    <property type="match status" value="1"/>
</dbReference>
<accession>A0A3B0TV89</accession>
<dbReference type="CDD" id="cd02573">
    <property type="entry name" value="PseudoU_synth_EcTruB"/>
    <property type="match status" value="1"/>
</dbReference>
<dbReference type="InterPro" id="IPR020103">
    <property type="entry name" value="PsdUridine_synth_cat_dom_sf"/>
</dbReference>
<evidence type="ECO:0000256" key="2">
    <source>
        <dbReference type="ARBA" id="ARBA00022694"/>
    </source>
</evidence>
<name>A0A3B0TV89_9ZZZZ</name>
<dbReference type="NCBIfam" id="TIGR00431">
    <property type="entry name" value="TruB"/>
    <property type="match status" value="1"/>
</dbReference>
<dbReference type="EC" id="5.4.99.25" evidence="1"/>
<dbReference type="InterPro" id="IPR002501">
    <property type="entry name" value="PsdUridine_synth_N"/>
</dbReference>
<sequence>MIDGWLALDKPQGLTSTQSLARVRRLFDARKAGHGGTLDPLATGMLPIAFGEATKTVSYLVDGLKSYRFTVAWGAQTNTDDTEGEITATAETRPTRAAIEAILPDFTGEIMQTPPQFSAIKIAGERAYDLARDGVEVQIKPRLAHIDTLALVGETDRDQATFECTCGKGTYVRALARDFGLALGSFGHVTALRRLAVGPFAEADMISLEKLEEIGHGAAGSADLVDLLRPVETALDDIPALAVGRDDAAQLRSGQPVILRGRDAPIVSGPAYVMCHGVAVALGEVRQGAFHPTR</sequence>
<dbReference type="Pfam" id="PF01509">
    <property type="entry name" value="TruB_N"/>
    <property type="match status" value="1"/>
</dbReference>
<dbReference type="AlphaFoldDB" id="A0A3B0TV89"/>
<evidence type="ECO:0000313" key="6">
    <source>
        <dbReference type="EMBL" id="VAW17317.1"/>
    </source>
</evidence>
<protein>
    <recommendedName>
        <fullName evidence="1">tRNA pseudouridine(55) synthase</fullName>
        <ecNumber evidence="1">5.4.99.25</ecNumber>
    </recommendedName>
</protein>
<dbReference type="PANTHER" id="PTHR13767">
    <property type="entry name" value="TRNA-PSEUDOURIDINE SYNTHASE"/>
    <property type="match status" value="1"/>
</dbReference>
<dbReference type="Pfam" id="PF16198">
    <property type="entry name" value="TruB_C_2"/>
    <property type="match status" value="1"/>
</dbReference>